<dbReference type="EMBL" id="AODH01000028">
    <property type="protein sequence ID" value="EUJ39330.1"/>
    <property type="molecule type" value="Genomic_DNA"/>
</dbReference>
<name>W7CRT8_9LIST</name>
<reference evidence="1 2" key="1">
    <citation type="submission" date="2012-12" db="EMBL/GenBank/DDBJ databases">
        <title>Novel taxa of Listeriaceae from agricultural environments in the United States.</title>
        <authorList>
            <person name="den Bakker H.C."/>
            <person name="Allred A."/>
            <person name="Warchocki S."/>
            <person name="Wright E.M."/>
            <person name="Burrell A."/>
            <person name="Nightingale K.K."/>
            <person name="Kephart D."/>
            <person name="Wiedmann M."/>
        </authorList>
    </citation>
    <scope>NUCLEOTIDE SEQUENCE [LARGE SCALE GENOMIC DNA]</scope>
    <source>
        <strain evidence="1 2">FSL F6-1037</strain>
    </source>
</reference>
<dbReference type="RefSeq" id="WP_035314658.1">
    <property type="nucleotide sequence ID" value="NZ_AODH01000028.1"/>
</dbReference>
<keyword evidence="2" id="KW-1185">Reference proteome</keyword>
<dbReference type="STRING" id="1265861.BCAMP_07295"/>
<protein>
    <submittedName>
        <fullName evidence="1">Uncharacterized protein</fullName>
    </submittedName>
</protein>
<comment type="caution">
    <text evidence="1">The sequence shown here is derived from an EMBL/GenBank/DDBJ whole genome shotgun (WGS) entry which is preliminary data.</text>
</comment>
<organism evidence="1 2">
    <name type="scientific">Brochothrix campestris FSL F6-1037</name>
    <dbReference type="NCBI Taxonomy" id="1265861"/>
    <lineage>
        <taxon>Bacteria</taxon>
        <taxon>Bacillati</taxon>
        <taxon>Bacillota</taxon>
        <taxon>Bacilli</taxon>
        <taxon>Bacillales</taxon>
        <taxon>Listeriaceae</taxon>
        <taxon>Brochothrix</taxon>
    </lineage>
</organism>
<dbReference type="Proteomes" id="UP000019243">
    <property type="component" value="Unassembled WGS sequence"/>
</dbReference>
<proteinExistence type="predicted"/>
<accession>W7CRT8</accession>
<gene>
    <name evidence="1" type="ORF">BCAMP_07295</name>
</gene>
<dbReference type="AlphaFoldDB" id="W7CRT8"/>
<evidence type="ECO:0000313" key="2">
    <source>
        <dbReference type="Proteomes" id="UP000019243"/>
    </source>
</evidence>
<evidence type="ECO:0000313" key="1">
    <source>
        <dbReference type="EMBL" id="EUJ39330.1"/>
    </source>
</evidence>
<sequence length="80" mass="8634">MELFESSLATLDLIVDLLVISDEVGCDIAGNITELVGEELQLEVYHDFVEFLYPLLGIVQPLITTKNKAALIAASAALAE</sequence>